<sequence length="263" mass="29051">MLFKSILLFAITGSSLALPNGPSFGQGLQKRSEPIIRGEDYTDTQKSAITRGHNEAITLAVHALSMLSQSDPDDTRLQKYFPAGSSSRSTVKLHVSAKVYEQIIGDPVDGVYKGSSKLENIRVVDDYNLAGTGHYACSNLRALAVLREYNNRFPKMIVCPAGFRQTPLLSISCDTLGEDVSDAMESLGASILHEYTHYTKLISPPLAGSSTDDQYGWYNSQAFAPYAESLQNADSYAWFAIEAYFTIKCHRNFGPWYDECSDE</sequence>
<feature type="signal peptide" evidence="8">
    <location>
        <begin position="1"/>
        <end position="17"/>
    </location>
</feature>
<comment type="cofactor">
    <cofactor evidence="1">
        <name>Zn(2+)</name>
        <dbReference type="ChEBI" id="CHEBI:29105"/>
    </cofactor>
</comment>
<keyword evidence="10" id="KW-1185">Reference proteome</keyword>
<gene>
    <name evidence="9" type="ORF">N7509_010299</name>
</gene>
<dbReference type="GO" id="GO:0046872">
    <property type="term" value="F:metal ion binding"/>
    <property type="evidence" value="ECO:0007669"/>
    <property type="project" value="UniProtKB-KW"/>
</dbReference>
<dbReference type="PANTHER" id="PTHR37016">
    <property type="match status" value="1"/>
</dbReference>
<evidence type="ECO:0000313" key="9">
    <source>
        <dbReference type="EMBL" id="KAJ5387758.1"/>
    </source>
</evidence>
<organism evidence="9 10">
    <name type="scientific">Penicillium cosmopolitanum</name>
    <dbReference type="NCBI Taxonomy" id="1131564"/>
    <lineage>
        <taxon>Eukaryota</taxon>
        <taxon>Fungi</taxon>
        <taxon>Dikarya</taxon>
        <taxon>Ascomycota</taxon>
        <taxon>Pezizomycotina</taxon>
        <taxon>Eurotiomycetes</taxon>
        <taxon>Eurotiomycetidae</taxon>
        <taxon>Eurotiales</taxon>
        <taxon>Aspergillaceae</taxon>
        <taxon>Penicillium</taxon>
    </lineage>
</organism>
<dbReference type="Gene3D" id="3.40.390.10">
    <property type="entry name" value="Collagenase (Catalytic Domain)"/>
    <property type="match status" value="1"/>
</dbReference>
<dbReference type="GeneID" id="81373916"/>
<keyword evidence="7" id="KW-0482">Metalloprotease</keyword>
<keyword evidence="5" id="KW-0378">Hydrolase</keyword>
<reference evidence="9" key="2">
    <citation type="journal article" date="2023" name="IMA Fungus">
        <title>Comparative genomic study of the Penicillium genus elucidates a diverse pangenome and 15 lateral gene transfer events.</title>
        <authorList>
            <person name="Petersen C."/>
            <person name="Sorensen T."/>
            <person name="Nielsen M.R."/>
            <person name="Sondergaard T.E."/>
            <person name="Sorensen J.L."/>
            <person name="Fitzpatrick D.A."/>
            <person name="Frisvad J.C."/>
            <person name="Nielsen K.L."/>
        </authorList>
    </citation>
    <scope>NUCLEOTIDE SEQUENCE</scope>
    <source>
        <strain evidence="9">IBT 29677</strain>
    </source>
</reference>
<evidence type="ECO:0000256" key="5">
    <source>
        <dbReference type="ARBA" id="ARBA00022801"/>
    </source>
</evidence>
<dbReference type="Proteomes" id="UP001147747">
    <property type="component" value="Unassembled WGS sequence"/>
</dbReference>
<evidence type="ECO:0008006" key="11">
    <source>
        <dbReference type="Google" id="ProtNLM"/>
    </source>
</evidence>
<comment type="caution">
    <text evidence="9">The sequence shown here is derived from an EMBL/GenBank/DDBJ whole genome shotgun (WGS) entry which is preliminary data.</text>
</comment>
<proteinExistence type="inferred from homology"/>
<dbReference type="InterPro" id="IPR050414">
    <property type="entry name" value="Fungal_M35_metalloproteases"/>
</dbReference>
<evidence type="ECO:0000256" key="8">
    <source>
        <dbReference type="SAM" id="SignalP"/>
    </source>
</evidence>
<dbReference type="OrthoDB" id="4340678at2759"/>
<dbReference type="GO" id="GO:0006508">
    <property type="term" value="P:proteolysis"/>
    <property type="evidence" value="ECO:0007669"/>
    <property type="project" value="UniProtKB-KW"/>
</dbReference>
<evidence type="ECO:0000256" key="7">
    <source>
        <dbReference type="ARBA" id="ARBA00023049"/>
    </source>
</evidence>
<dbReference type="RefSeq" id="XP_056485556.1">
    <property type="nucleotide sequence ID" value="XM_056634936.1"/>
</dbReference>
<name>A0A9W9VR10_9EURO</name>
<keyword evidence="4" id="KW-0479">Metal-binding</keyword>
<dbReference type="AlphaFoldDB" id="A0A9W9VR10"/>
<dbReference type="GO" id="GO:0008237">
    <property type="term" value="F:metallopeptidase activity"/>
    <property type="evidence" value="ECO:0007669"/>
    <property type="project" value="UniProtKB-KW"/>
</dbReference>
<dbReference type="PANTHER" id="PTHR37016:SF3">
    <property type="entry name" value="NEUTRAL PROTEASE 2-RELATED"/>
    <property type="match status" value="1"/>
</dbReference>
<evidence type="ECO:0000313" key="10">
    <source>
        <dbReference type="Proteomes" id="UP001147747"/>
    </source>
</evidence>
<keyword evidence="3" id="KW-0645">Protease</keyword>
<dbReference type="EMBL" id="JAPZBU010000009">
    <property type="protein sequence ID" value="KAJ5387758.1"/>
    <property type="molecule type" value="Genomic_DNA"/>
</dbReference>
<keyword evidence="6" id="KW-0862">Zinc</keyword>
<evidence type="ECO:0000256" key="2">
    <source>
        <dbReference type="ARBA" id="ARBA00010279"/>
    </source>
</evidence>
<dbReference type="InterPro" id="IPR024079">
    <property type="entry name" value="MetalloPept_cat_dom_sf"/>
</dbReference>
<protein>
    <recommendedName>
        <fullName evidence="11">Lysine-specific metallo-endopeptidase domain-containing protein</fullName>
    </recommendedName>
</protein>
<evidence type="ECO:0000256" key="4">
    <source>
        <dbReference type="ARBA" id="ARBA00022723"/>
    </source>
</evidence>
<evidence type="ECO:0000256" key="1">
    <source>
        <dbReference type="ARBA" id="ARBA00001947"/>
    </source>
</evidence>
<dbReference type="SUPFAM" id="SSF55486">
    <property type="entry name" value="Metalloproteases ('zincins'), catalytic domain"/>
    <property type="match status" value="1"/>
</dbReference>
<accession>A0A9W9VR10</accession>
<evidence type="ECO:0000256" key="6">
    <source>
        <dbReference type="ARBA" id="ARBA00022833"/>
    </source>
</evidence>
<comment type="similarity">
    <text evidence="2">Belongs to the peptidase M35 family.</text>
</comment>
<keyword evidence="8" id="KW-0732">Signal</keyword>
<reference evidence="9" key="1">
    <citation type="submission" date="2022-12" db="EMBL/GenBank/DDBJ databases">
        <authorList>
            <person name="Petersen C."/>
        </authorList>
    </citation>
    <scope>NUCLEOTIDE SEQUENCE</scope>
    <source>
        <strain evidence="9">IBT 29677</strain>
    </source>
</reference>
<feature type="chain" id="PRO_5040914031" description="Lysine-specific metallo-endopeptidase domain-containing protein" evidence="8">
    <location>
        <begin position="18"/>
        <end position="263"/>
    </location>
</feature>
<evidence type="ECO:0000256" key="3">
    <source>
        <dbReference type="ARBA" id="ARBA00022670"/>
    </source>
</evidence>